<dbReference type="EMBL" id="JASZ02000010">
    <property type="protein sequence ID" value="OWK98415.1"/>
    <property type="molecule type" value="Genomic_DNA"/>
</dbReference>
<reference evidence="2 3" key="1">
    <citation type="submission" date="2017-05" db="EMBL/GenBank/DDBJ databases">
        <title>Genome of Chryseobacterium haifense.</title>
        <authorList>
            <person name="Newman J.D."/>
        </authorList>
    </citation>
    <scope>NUCLEOTIDE SEQUENCE [LARGE SCALE GENOMIC DNA]</scope>
    <source>
        <strain evidence="2 3">DSM 19056</strain>
    </source>
</reference>
<organism evidence="2 3">
    <name type="scientific">Kaistella haifensis DSM 19056</name>
    <dbReference type="NCBI Taxonomy" id="1450526"/>
    <lineage>
        <taxon>Bacteria</taxon>
        <taxon>Pseudomonadati</taxon>
        <taxon>Bacteroidota</taxon>
        <taxon>Flavobacteriia</taxon>
        <taxon>Flavobacteriales</taxon>
        <taxon>Weeksellaceae</taxon>
        <taxon>Chryseobacterium group</taxon>
        <taxon>Kaistella</taxon>
    </lineage>
</organism>
<accession>A0A246B9T9</accession>
<keyword evidence="1" id="KW-1133">Transmembrane helix</keyword>
<keyword evidence="1" id="KW-0812">Transmembrane</keyword>
<dbReference type="AlphaFoldDB" id="A0A246B9T9"/>
<keyword evidence="3" id="KW-1185">Reference proteome</keyword>
<dbReference type="Proteomes" id="UP000197587">
    <property type="component" value="Unassembled WGS sequence"/>
</dbReference>
<name>A0A246B9T9_9FLAO</name>
<feature type="transmembrane region" description="Helical" evidence="1">
    <location>
        <begin position="6"/>
        <end position="24"/>
    </location>
</feature>
<keyword evidence="1" id="KW-0472">Membrane</keyword>
<sequence>MKKETGILLAGSVGVILGLGIFGIKKFFSRKHQEYHDYYSDFHRHFEKKKKDDGNHGVEYLAML</sequence>
<evidence type="ECO:0000313" key="2">
    <source>
        <dbReference type="EMBL" id="OWK98415.1"/>
    </source>
</evidence>
<evidence type="ECO:0000313" key="3">
    <source>
        <dbReference type="Proteomes" id="UP000197587"/>
    </source>
</evidence>
<comment type="caution">
    <text evidence="2">The sequence shown here is derived from an EMBL/GenBank/DDBJ whole genome shotgun (WGS) entry which is preliminary data.</text>
</comment>
<gene>
    <name evidence="2" type="ORF">AP75_06125</name>
</gene>
<protein>
    <submittedName>
        <fullName evidence="2">Uncharacterized protein</fullName>
    </submittedName>
</protein>
<evidence type="ECO:0000256" key="1">
    <source>
        <dbReference type="SAM" id="Phobius"/>
    </source>
</evidence>
<dbReference type="RefSeq" id="WP_031504209.1">
    <property type="nucleotide sequence ID" value="NZ_JASZ02000010.1"/>
</dbReference>
<proteinExistence type="predicted"/>